<dbReference type="EMBL" id="GBRH01255418">
    <property type="protein sequence ID" value="JAD42477.1"/>
    <property type="molecule type" value="Transcribed_RNA"/>
</dbReference>
<dbReference type="AlphaFoldDB" id="A0A0A9A610"/>
<name>A0A0A9A610_ARUDO</name>
<sequence>MTFAGIYGHKTCSIGAESLRPVIQMVVHLLVVSVHAIGASVAPACFTLPPHQAVTLD</sequence>
<reference evidence="1" key="2">
    <citation type="journal article" date="2015" name="Data Brief">
        <title>Shoot transcriptome of the giant reed, Arundo donax.</title>
        <authorList>
            <person name="Barrero R.A."/>
            <person name="Guerrero F.D."/>
            <person name="Moolhuijzen P."/>
            <person name="Goolsby J.A."/>
            <person name="Tidwell J."/>
            <person name="Bellgard S.E."/>
            <person name="Bellgard M.I."/>
        </authorList>
    </citation>
    <scope>NUCLEOTIDE SEQUENCE</scope>
    <source>
        <tissue evidence="1">Shoot tissue taken approximately 20 cm above the soil surface</tissue>
    </source>
</reference>
<organism evidence="1">
    <name type="scientific">Arundo donax</name>
    <name type="common">Giant reed</name>
    <name type="synonym">Donax arundinaceus</name>
    <dbReference type="NCBI Taxonomy" id="35708"/>
    <lineage>
        <taxon>Eukaryota</taxon>
        <taxon>Viridiplantae</taxon>
        <taxon>Streptophyta</taxon>
        <taxon>Embryophyta</taxon>
        <taxon>Tracheophyta</taxon>
        <taxon>Spermatophyta</taxon>
        <taxon>Magnoliopsida</taxon>
        <taxon>Liliopsida</taxon>
        <taxon>Poales</taxon>
        <taxon>Poaceae</taxon>
        <taxon>PACMAD clade</taxon>
        <taxon>Arundinoideae</taxon>
        <taxon>Arundineae</taxon>
        <taxon>Arundo</taxon>
    </lineage>
</organism>
<proteinExistence type="predicted"/>
<evidence type="ECO:0000313" key="1">
    <source>
        <dbReference type="EMBL" id="JAD42477.1"/>
    </source>
</evidence>
<protein>
    <submittedName>
        <fullName evidence="1">Uncharacterized protein</fullName>
    </submittedName>
</protein>
<reference evidence="1" key="1">
    <citation type="submission" date="2014-09" db="EMBL/GenBank/DDBJ databases">
        <authorList>
            <person name="Magalhaes I.L.F."/>
            <person name="Oliveira U."/>
            <person name="Santos F.R."/>
            <person name="Vidigal T.H.D.A."/>
            <person name="Brescovit A.D."/>
            <person name="Santos A.J."/>
        </authorList>
    </citation>
    <scope>NUCLEOTIDE SEQUENCE</scope>
    <source>
        <tissue evidence="1">Shoot tissue taken approximately 20 cm above the soil surface</tissue>
    </source>
</reference>
<accession>A0A0A9A610</accession>